<evidence type="ECO:0000256" key="5">
    <source>
        <dbReference type="ARBA" id="ARBA00013406"/>
    </source>
</evidence>
<dbReference type="UniPathway" id="UPA00379">
    <property type="reaction ID" value="UER00551"/>
</dbReference>
<dbReference type="GO" id="GO:0050480">
    <property type="term" value="F:imidazolonepropionase activity"/>
    <property type="evidence" value="ECO:0007669"/>
    <property type="project" value="UniProtKB-EC"/>
</dbReference>
<dbReference type="Pfam" id="PF01979">
    <property type="entry name" value="Amidohydro_1"/>
    <property type="match status" value="1"/>
</dbReference>
<evidence type="ECO:0000313" key="10">
    <source>
        <dbReference type="WBParaSite" id="Hba_20738"/>
    </source>
</evidence>
<evidence type="ECO:0000259" key="8">
    <source>
        <dbReference type="Pfam" id="PF01979"/>
    </source>
</evidence>
<comment type="pathway">
    <text evidence="3">Amino-acid degradation; L-histidine degradation into L-glutamate; N-formimidoyl-L-glutamate from L-histidine: step 3/3.</text>
</comment>
<sequence length="445" mass="49920">MDFRLLITGLKQVVQITDKEDVEYLKEDEMNNIKILSDPSSQLSILVNNDGLIVTVGSEKEATFKFYYICIHIYTYNSFVSFSRLEKLLGRKKWKKCSIQKEVNWGRYKSKYKKLYEQGSLLGVALPGFVDAHSHPVFAGDRVHEFAMKLAGATYMEVQAAGGGIHFTTNKTREASEEQLLEEFIKIAKEMVRNGTTTLEAKSGYGLDTETEMKMLRVLSRVSHVVPIEVSATFCGAHAVPNGSTELKQVELICGEMLDKICSEKAKGGLANLENIDVFCEKGVFGVDSTCVIKISYLMSKKKFNILISGVIVALGSDFNPNAYCLAMPMIMHLACVTMHLSLPEALVAATINAAYSLGRGHTHGAIAPGRKADIVVLKAGSWEHIIYRYYKWHEQIIFRTVFIAIVLVLKIHKWDADYLIYYRMAAQDTVIKYTIKNGRIVHSK</sequence>
<protein>
    <recommendedName>
        <fullName evidence="5">Probable imidazolonepropionase</fullName>
    </recommendedName>
</protein>
<dbReference type="AlphaFoldDB" id="A0A1I7XSM4"/>
<dbReference type="PANTHER" id="PTHR42752">
    <property type="entry name" value="IMIDAZOLONEPROPIONASE"/>
    <property type="match status" value="1"/>
</dbReference>
<comment type="similarity">
    <text evidence="4">Belongs to the metallo-dependent hydrolases superfamily. HutI family.</text>
</comment>
<dbReference type="GO" id="GO:0019556">
    <property type="term" value="P:L-histidine catabolic process to glutamate and formamide"/>
    <property type="evidence" value="ECO:0007669"/>
    <property type="project" value="UniProtKB-UniPathway"/>
</dbReference>
<dbReference type="SUPFAM" id="SSF51556">
    <property type="entry name" value="Metallo-dependent hydrolases"/>
    <property type="match status" value="1"/>
</dbReference>
<name>A0A1I7XSM4_HETBA</name>
<comment type="cofactor">
    <cofactor evidence="2">
        <name>Fe(3+)</name>
        <dbReference type="ChEBI" id="CHEBI:29034"/>
    </cofactor>
</comment>
<evidence type="ECO:0000256" key="4">
    <source>
        <dbReference type="ARBA" id="ARBA00008002"/>
    </source>
</evidence>
<dbReference type="Gene3D" id="3.20.20.140">
    <property type="entry name" value="Metal-dependent hydrolases"/>
    <property type="match status" value="2"/>
</dbReference>
<dbReference type="InterPro" id="IPR005920">
    <property type="entry name" value="HutI"/>
</dbReference>
<evidence type="ECO:0000256" key="2">
    <source>
        <dbReference type="ARBA" id="ARBA00001965"/>
    </source>
</evidence>
<organism evidence="9 10">
    <name type="scientific">Heterorhabditis bacteriophora</name>
    <name type="common">Entomopathogenic nematode worm</name>
    <dbReference type="NCBI Taxonomy" id="37862"/>
    <lineage>
        <taxon>Eukaryota</taxon>
        <taxon>Metazoa</taxon>
        <taxon>Ecdysozoa</taxon>
        <taxon>Nematoda</taxon>
        <taxon>Chromadorea</taxon>
        <taxon>Rhabditida</taxon>
        <taxon>Rhabditina</taxon>
        <taxon>Rhabditomorpha</taxon>
        <taxon>Strongyloidea</taxon>
        <taxon>Heterorhabditidae</taxon>
        <taxon>Heterorhabditis</taxon>
    </lineage>
</organism>
<keyword evidence="6" id="KW-0479">Metal-binding</keyword>
<dbReference type="PANTHER" id="PTHR42752:SF1">
    <property type="entry name" value="IMIDAZOLONEPROPIONASE-RELATED"/>
    <property type="match status" value="1"/>
</dbReference>
<dbReference type="GO" id="GO:0019557">
    <property type="term" value="P:L-histidine catabolic process to glutamate and formate"/>
    <property type="evidence" value="ECO:0007669"/>
    <property type="project" value="UniProtKB-UniPathway"/>
</dbReference>
<evidence type="ECO:0000256" key="7">
    <source>
        <dbReference type="ARBA" id="ARBA00022801"/>
    </source>
</evidence>
<evidence type="ECO:0000256" key="1">
    <source>
        <dbReference type="ARBA" id="ARBA00000853"/>
    </source>
</evidence>
<proteinExistence type="inferred from homology"/>
<dbReference type="InterPro" id="IPR032466">
    <property type="entry name" value="Metal_Hydrolase"/>
</dbReference>
<dbReference type="GO" id="GO:0005737">
    <property type="term" value="C:cytoplasm"/>
    <property type="evidence" value="ECO:0007669"/>
    <property type="project" value="InterPro"/>
</dbReference>
<dbReference type="GO" id="GO:0046872">
    <property type="term" value="F:metal ion binding"/>
    <property type="evidence" value="ECO:0007669"/>
    <property type="project" value="UniProtKB-KW"/>
</dbReference>
<comment type="catalytic activity">
    <reaction evidence="1">
        <text>4-imidazolone-5-propanoate + H2O = N-formimidoyl-L-glutamate</text>
        <dbReference type="Rhea" id="RHEA:23660"/>
        <dbReference type="ChEBI" id="CHEBI:15377"/>
        <dbReference type="ChEBI" id="CHEBI:58928"/>
        <dbReference type="ChEBI" id="CHEBI:77893"/>
        <dbReference type="EC" id="3.5.2.7"/>
    </reaction>
</comment>
<feature type="domain" description="Amidohydrolase-related" evidence="8">
    <location>
        <begin position="309"/>
        <end position="441"/>
    </location>
</feature>
<reference evidence="10" key="1">
    <citation type="submission" date="2016-11" db="UniProtKB">
        <authorList>
            <consortium name="WormBaseParasite"/>
        </authorList>
    </citation>
    <scope>IDENTIFICATION</scope>
</reference>
<dbReference type="WBParaSite" id="Hba_20738">
    <property type="protein sequence ID" value="Hba_20738"/>
    <property type="gene ID" value="Hba_20738"/>
</dbReference>
<keyword evidence="9" id="KW-1185">Reference proteome</keyword>
<evidence type="ECO:0000256" key="3">
    <source>
        <dbReference type="ARBA" id="ARBA00004758"/>
    </source>
</evidence>
<dbReference type="Proteomes" id="UP000095283">
    <property type="component" value="Unplaced"/>
</dbReference>
<evidence type="ECO:0000313" key="9">
    <source>
        <dbReference type="Proteomes" id="UP000095283"/>
    </source>
</evidence>
<dbReference type="InterPro" id="IPR006680">
    <property type="entry name" value="Amidohydro-rel"/>
</dbReference>
<keyword evidence="7" id="KW-0378">Hydrolase</keyword>
<evidence type="ECO:0000256" key="6">
    <source>
        <dbReference type="ARBA" id="ARBA00022723"/>
    </source>
</evidence>
<accession>A0A1I7XSM4</accession>